<dbReference type="InterPro" id="IPR011251">
    <property type="entry name" value="Luciferase-like_dom"/>
</dbReference>
<reference evidence="2" key="1">
    <citation type="journal article" date="2011" name="J. Biol. Chem.">
        <title>Identification and Characterization of the Pyridomycin Biosynthetic Gene Cluster of Streptomyces pyridomyceticus NRRL B-2517.</title>
        <authorList>
            <person name="Huang T."/>
            <person name="Wang Y."/>
            <person name="Yin J."/>
            <person name="Du Y."/>
            <person name="Tao M."/>
            <person name="Xu J."/>
            <person name="Chen W."/>
            <person name="Lin S."/>
            <person name="Deng Z."/>
        </authorList>
    </citation>
    <scope>NUCLEOTIDE SEQUENCE</scope>
    <source>
        <strain evidence="2">NRRL B-2517</strain>
    </source>
</reference>
<evidence type="ECO:0000313" key="2">
    <source>
        <dbReference type="EMBL" id="AEF33076.1"/>
    </source>
</evidence>
<sequence length="384" mass="42397">MGTHLPLEPGSARTAAAVIPQQAIGVTVQFGVNFFPVVDPAKKSASDYFDEALRLVSLAEELGFEHAQCVEHYFSPYGGYLPDPVTFLTAAAARTSRIRIGTGAVIPAFTHPLKLAGKLAMLDNLSHGRLDVGFGRAFLPQEFEAFGIDIDESRARFAEGVEVCRRLWSEQDVVWEGSFQRFGPVTMLPEPVQKPHPPIFIASAMSPDSCAAAGRAGYHLQVVPSVTSREQLQSMLAGYREAWREAGHPGSPRIQIKYTCYVAEDRAKALDLAETFEVNYVEHMAGAVASWGRTRSDAYRGYEQFVEKVKKYDFRQSHADNKVLAGTPDEVREQIAVLVDWFGADPTLSLQFNPGHMPYEDSERAMRLFAEHVMPAFTGPEQAA</sequence>
<dbReference type="InterPro" id="IPR050766">
    <property type="entry name" value="Bact_Lucif_Oxidored"/>
</dbReference>
<dbReference type="SUPFAM" id="SSF51679">
    <property type="entry name" value="Bacterial luciferase-like"/>
    <property type="match status" value="1"/>
</dbReference>
<dbReference type="PANTHER" id="PTHR30137">
    <property type="entry name" value="LUCIFERASE-LIKE MONOOXYGENASE"/>
    <property type="match status" value="1"/>
</dbReference>
<accession>F6K7G4</accession>
<organism evidence="2">
    <name type="scientific">Streptomyces pyridomyceticus</name>
    <dbReference type="NCBI Taxonomy" id="68260"/>
    <lineage>
        <taxon>Bacteria</taxon>
        <taxon>Bacillati</taxon>
        <taxon>Actinomycetota</taxon>
        <taxon>Actinomycetes</taxon>
        <taxon>Kitasatosporales</taxon>
        <taxon>Streptomycetaceae</taxon>
        <taxon>Streptomyces</taxon>
    </lineage>
</organism>
<name>F6K7G4_9ACTN</name>
<dbReference type="GO" id="GO:0016705">
    <property type="term" value="F:oxidoreductase activity, acting on paired donors, with incorporation or reduction of molecular oxygen"/>
    <property type="evidence" value="ECO:0007669"/>
    <property type="project" value="InterPro"/>
</dbReference>
<gene>
    <name evidence="2" type="primary">pyrC</name>
</gene>
<protein>
    <submittedName>
        <fullName evidence="2">Favin-dependent oxidoreductase</fullName>
    </submittedName>
</protein>
<dbReference type="Gene3D" id="3.20.20.30">
    <property type="entry name" value="Luciferase-like domain"/>
    <property type="match status" value="1"/>
</dbReference>
<evidence type="ECO:0000259" key="1">
    <source>
        <dbReference type="Pfam" id="PF00296"/>
    </source>
</evidence>
<feature type="domain" description="Luciferase-like" evidence="1">
    <location>
        <begin position="29"/>
        <end position="341"/>
    </location>
</feature>
<dbReference type="EMBL" id="HM436809">
    <property type="protein sequence ID" value="AEF33076.1"/>
    <property type="molecule type" value="Genomic_DNA"/>
</dbReference>
<dbReference type="GO" id="GO:0005829">
    <property type="term" value="C:cytosol"/>
    <property type="evidence" value="ECO:0007669"/>
    <property type="project" value="TreeGrafter"/>
</dbReference>
<dbReference type="PANTHER" id="PTHR30137:SF6">
    <property type="entry name" value="LUCIFERASE-LIKE MONOOXYGENASE"/>
    <property type="match status" value="1"/>
</dbReference>
<dbReference type="AlphaFoldDB" id="F6K7G4"/>
<dbReference type="Pfam" id="PF00296">
    <property type="entry name" value="Bac_luciferase"/>
    <property type="match status" value="1"/>
</dbReference>
<dbReference type="InterPro" id="IPR036661">
    <property type="entry name" value="Luciferase-like_sf"/>
</dbReference>
<proteinExistence type="predicted"/>